<organism evidence="2">
    <name type="scientific">mine drainage metagenome</name>
    <dbReference type="NCBI Taxonomy" id="410659"/>
    <lineage>
        <taxon>unclassified sequences</taxon>
        <taxon>metagenomes</taxon>
        <taxon>ecological metagenomes</taxon>
    </lineage>
</organism>
<dbReference type="InterPro" id="IPR037401">
    <property type="entry name" value="SnoaL-like"/>
</dbReference>
<gene>
    <name evidence="2" type="ORF">GALL_102620</name>
</gene>
<dbReference type="Gene3D" id="3.10.450.50">
    <property type="match status" value="1"/>
</dbReference>
<dbReference type="InterPro" id="IPR032710">
    <property type="entry name" value="NTF2-like_dom_sf"/>
</dbReference>
<dbReference type="EMBL" id="MLJW01000036">
    <property type="protein sequence ID" value="OIR07599.1"/>
    <property type="molecule type" value="Genomic_DNA"/>
</dbReference>
<dbReference type="SUPFAM" id="SSF54427">
    <property type="entry name" value="NTF2-like"/>
    <property type="match status" value="1"/>
</dbReference>
<dbReference type="Pfam" id="PF12680">
    <property type="entry name" value="SnoaL_2"/>
    <property type="match status" value="1"/>
</dbReference>
<protein>
    <submittedName>
        <fullName evidence="2">SnoaL-like domain protein</fullName>
    </submittedName>
</protein>
<evidence type="ECO:0000259" key="1">
    <source>
        <dbReference type="Pfam" id="PF12680"/>
    </source>
</evidence>
<name>A0A1J5SGQ8_9ZZZZ</name>
<sequence length="156" mass="18284">MENNEQIIHRFYQAFQKLDYKTMQDCYSENVVFLDPVFGLLQNGEPQAMWEMLCTKANNFSLTFGNIILIDEEYASCEWVATYLFSASNRKVVNKIKAHLRIVDGKITEHTDQFGLYRWARQALGLPGILFGWTSFMQNKIRRNALNNLQKFIQTK</sequence>
<proteinExistence type="predicted"/>
<accession>A0A1J5SGQ8</accession>
<feature type="domain" description="SnoaL-like" evidence="1">
    <location>
        <begin position="9"/>
        <end position="110"/>
    </location>
</feature>
<evidence type="ECO:0000313" key="2">
    <source>
        <dbReference type="EMBL" id="OIR07599.1"/>
    </source>
</evidence>
<reference evidence="2" key="1">
    <citation type="submission" date="2016-10" db="EMBL/GenBank/DDBJ databases">
        <title>Sequence of Gallionella enrichment culture.</title>
        <authorList>
            <person name="Poehlein A."/>
            <person name="Muehling M."/>
            <person name="Daniel R."/>
        </authorList>
    </citation>
    <scope>NUCLEOTIDE SEQUENCE</scope>
</reference>
<comment type="caution">
    <text evidence="2">The sequence shown here is derived from an EMBL/GenBank/DDBJ whole genome shotgun (WGS) entry which is preliminary data.</text>
</comment>
<dbReference type="AlphaFoldDB" id="A0A1J5SGQ8"/>